<comment type="caution">
    <text evidence="1">The sequence shown here is derived from an EMBL/GenBank/DDBJ whole genome shotgun (WGS) entry which is preliminary data.</text>
</comment>
<accession>A0A4R6DEH0</accession>
<proteinExistence type="predicted"/>
<gene>
    <name evidence="1" type="ORF">EDF64_111122</name>
</gene>
<protein>
    <submittedName>
        <fullName evidence="1">Uncharacterized protein</fullName>
    </submittedName>
</protein>
<sequence length="149" mass="15729">MITGRNTVESTAESTAERITTHMPESHDFFVAADPESVRSRVAGALTREGYTVEGGEQGSLRATRGSMGLTLLIGGLANDRTFHTRLDVQVMVTPDGRTVARLLRGSGKSALKGGAIGITRGNRAFEQAANAIHHELTQAGILTESVPG</sequence>
<evidence type="ECO:0000313" key="1">
    <source>
        <dbReference type="EMBL" id="TDN42644.1"/>
    </source>
</evidence>
<dbReference type="OrthoDB" id="5018868at2"/>
<dbReference type="Proteomes" id="UP000295764">
    <property type="component" value="Unassembled WGS sequence"/>
</dbReference>
<dbReference type="EMBL" id="SNVW01000011">
    <property type="protein sequence ID" value="TDN42644.1"/>
    <property type="molecule type" value="Genomic_DNA"/>
</dbReference>
<name>A0A4R6DEH0_9MICO</name>
<reference evidence="1 2" key="1">
    <citation type="submission" date="2019-03" db="EMBL/GenBank/DDBJ databases">
        <title>Genomic analyses of the natural microbiome of Caenorhabditis elegans.</title>
        <authorList>
            <person name="Samuel B."/>
        </authorList>
    </citation>
    <scope>NUCLEOTIDE SEQUENCE [LARGE SCALE GENOMIC DNA]</scope>
    <source>
        <strain evidence="1 2">JUb65</strain>
    </source>
</reference>
<organism evidence="1 2">
    <name type="scientific">Curtobacterium flaccumfaciens</name>
    <dbReference type="NCBI Taxonomy" id="2035"/>
    <lineage>
        <taxon>Bacteria</taxon>
        <taxon>Bacillati</taxon>
        <taxon>Actinomycetota</taxon>
        <taxon>Actinomycetes</taxon>
        <taxon>Micrococcales</taxon>
        <taxon>Microbacteriaceae</taxon>
        <taxon>Curtobacterium</taxon>
    </lineage>
</organism>
<dbReference type="RefSeq" id="WP_133520731.1">
    <property type="nucleotide sequence ID" value="NZ_SNVW01000011.1"/>
</dbReference>
<evidence type="ECO:0000313" key="2">
    <source>
        <dbReference type="Proteomes" id="UP000295764"/>
    </source>
</evidence>
<dbReference type="AlphaFoldDB" id="A0A4R6DEH0"/>